<dbReference type="Pfam" id="PF21084">
    <property type="entry name" value="WHD_DUF4423_like"/>
    <property type="match status" value="1"/>
</dbReference>
<dbReference type="InterPro" id="IPR027624">
    <property type="entry name" value="TOMM_cyclo_SagD"/>
</dbReference>
<dbReference type="NCBIfam" id="TIGR00702">
    <property type="entry name" value="YcaO-type kinase domain"/>
    <property type="match status" value="1"/>
</dbReference>
<evidence type="ECO:0000313" key="3">
    <source>
        <dbReference type="EMBL" id="QDU94141.1"/>
    </source>
</evidence>
<dbReference type="KEGG" id="lcre:Pla8534_19280"/>
<feature type="compositionally biased region" description="Basic and acidic residues" evidence="1">
    <location>
        <begin position="297"/>
        <end position="310"/>
    </location>
</feature>
<dbReference type="Gene3D" id="3.30.160.660">
    <property type="match status" value="1"/>
</dbReference>
<dbReference type="Gene3D" id="3.30.1330.230">
    <property type="match status" value="2"/>
</dbReference>
<dbReference type="NCBIfam" id="TIGR03882">
    <property type="entry name" value="cyclo_dehyd_2"/>
    <property type="match status" value="1"/>
</dbReference>
<evidence type="ECO:0000256" key="1">
    <source>
        <dbReference type="SAM" id="MobiDB-lite"/>
    </source>
</evidence>
<feature type="region of interest" description="Disordered" evidence="1">
    <location>
        <begin position="281"/>
        <end position="314"/>
    </location>
</feature>
<dbReference type="AlphaFoldDB" id="A0A518DQN3"/>
<dbReference type="Gene3D" id="3.90.930.60">
    <property type="match status" value="1"/>
</dbReference>
<dbReference type="NCBIfam" id="TIGR03604">
    <property type="entry name" value="TOMM_cyclo_SagD"/>
    <property type="match status" value="1"/>
</dbReference>
<dbReference type="Pfam" id="PF02624">
    <property type="entry name" value="YcaO"/>
    <property type="match status" value="1"/>
</dbReference>
<dbReference type="Gene3D" id="3.40.50.720">
    <property type="entry name" value="NAD(P)-binding Rossmann-like Domain"/>
    <property type="match status" value="1"/>
</dbReference>
<dbReference type="Proteomes" id="UP000317648">
    <property type="component" value="Chromosome"/>
</dbReference>
<dbReference type="PANTHER" id="PTHR37809">
    <property type="entry name" value="RIBOSOMAL PROTEIN S12 METHYLTHIOTRANSFERASE ACCESSORY FACTOR YCAO"/>
    <property type="match status" value="1"/>
</dbReference>
<dbReference type="PROSITE" id="PS51664">
    <property type="entry name" value="YCAO"/>
    <property type="match status" value="1"/>
</dbReference>
<organism evidence="3 4">
    <name type="scientific">Lignipirellula cremea</name>
    <dbReference type="NCBI Taxonomy" id="2528010"/>
    <lineage>
        <taxon>Bacteria</taxon>
        <taxon>Pseudomonadati</taxon>
        <taxon>Planctomycetota</taxon>
        <taxon>Planctomycetia</taxon>
        <taxon>Pirellulales</taxon>
        <taxon>Pirellulaceae</taxon>
        <taxon>Lignipirellula</taxon>
    </lineage>
</organism>
<evidence type="ECO:0000259" key="2">
    <source>
        <dbReference type="PROSITE" id="PS51664"/>
    </source>
</evidence>
<dbReference type="EMBL" id="CP036433">
    <property type="protein sequence ID" value="QDU94141.1"/>
    <property type="molecule type" value="Genomic_DNA"/>
</dbReference>
<dbReference type="InterPro" id="IPR022291">
    <property type="entry name" value="Bacteriocin_synth_cyclodeHase"/>
</dbReference>
<feature type="domain" description="YcaO" evidence="2">
    <location>
        <begin position="376"/>
        <end position="746"/>
    </location>
</feature>
<protein>
    <submittedName>
        <fullName evidence="3">YcaO-like family protein</fullName>
    </submittedName>
</protein>
<gene>
    <name evidence="3" type="ORF">Pla8534_19280</name>
</gene>
<dbReference type="InterPro" id="IPR003776">
    <property type="entry name" value="YcaO-like_dom"/>
</dbReference>
<dbReference type="InterPro" id="IPR049274">
    <property type="entry name" value="LynD/TruD_wHTH-like"/>
</dbReference>
<proteinExistence type="predicted"/>
<evidence type="ECO:0000313" key="4">
    <source>
        <dbReference type="Proteomes" id="UP000317648"/>
    </source>
</evidence>
<dbReference type="Gene3D" id="3.30.40.250">
    <property type="match status" value="1"/>
</dbReference>
<accession>A0A518DQN3</accession>
<sequence length="746" mass="83806">MLQFPVVRPYFHAEVVKDVGLFMVAEARQLVLQGSLYEKVVPLLDGRSVEEICLALRDEVAPAQVIFTIRNLERRGFLCEKSEAMPAGHAALWEVQGIEPTSVTPRLAQTPVSLTGFGVDVEPLAQLLGQLGVQIADDADHGVVLTNNYLQRGLREYNLESKRRGRRWMIAKPVGGVIWVGPVFLPGPEPCWQCLATRLRANSPVLGFLDAEMNGQGLPTIDRICTPASLATAWGIIASAVTDWIGRDASEQTHYENMMTTIDILDLGSDRHQLIRQPACIDCGDSTPAPEPPPLKLESRKKQYTDDGGHRASTPQETIAKYEHLVSSVCGAVSNLTRTSTREDDVMHVYVSGNNVARGPESIYSLRVDLRGQSAGKGMTEIQAKASALCEGLERYSGIYRGDEPVIHATFEEMGDRAIHPNDCMRFSDLQYAERIERNKIPSLFGTIPKVFEKDRKIDWSPVWSMSQQRYRYLPTQFCYFRYPHTEENDFSIDCSNGSAAGNTLEEAILQGFFEVVERDGVALWWYNRVQRPALDLGSFDIPYLRQLERFLAKQNRTLWALDLTTDLGFPVVAALSLRTDGKQQQIMFGFGAHLDVKIAMLRAVTELNQMLVTLIDTPPDTPPTVLNDVETLRWLTDARMEDHPYLAPLPGPARKSTDFPVIWTDDIREDVLFCQKTVESLGMEMHVLNQTRPEIGLPVIKVIVPGMRHFWTRFAPGRLYDTPVKLGWLEKPLTEQEINPIAMFL</sequence>
<dbReference type="RefSeq" id="WP_145052024.1">
    <property type="nucleotide sequence ID" value="NZ_CP036433.1"/>
</dbReference>
<dbReference type="PANTHER" id="PTHR37809:SF1">
    <property type="entry name" value="RIBOSOMAL PROTEIN S12 METHYLTHIOTRANSFERASE ACCESSORY FACTOR YCAO"/>
    <property type="match status" value="1"/>
</dbReference>
<name>A0A518DQN3_9BACT</name>
<dbReference type="OrthoDB" id="2379922at2"/>
<keyword evidence="4" id="KW-1185">Reference proteome</keyword>
<reference evidence="3 4" key="1">
    <citation type="submission" date="2019-02" db="EMBL/GenBank/DDBJ databases">
        <title>Deep-cultivation of Planctomycetes and their phenomic and genomic characterization uncovers novel biology.</title>
        <authorList>
            <person name="Wiegand S."/>
            <person name="Jogler M."/>
            <person name="Boedeker C."/>
            <person name="Pinto D."/>
            <person name="Vollmers J."/>
            <person name="Rivas-Marin E."/>
            <person name="Kohn T."/>
            <person name="Peeters S.H."/>
            <person name="Heuer A."/>
            <person name="Rast P."/>
            <person name="Oberbeckmann S."/>
            <person name="Bunk B."/>
            <person name="Jeske O."/>
            <person name="Meyerdierks A."/>
            <person name="Storesund J.E."/>
            <person name="Kallscheuer N."/>
            <person name="Luecker S."/>
            <person name="Lage O.M."/>
            <person name="Pohl T."/>
            <person name="Merkel B.J."/>
            <person name="Hornburger P."/>
            <person name="Mueller R.-W."/>
            <person name="Bruemmer F."/>
            <person name="Labrenz M."/>
            <person name="Spormann A.M."/>
            <person name="Op den Camp H."/>
            <person name="Overmann J."/>
            <person name="Amann R."/>
            <person name="Jetten M.S.M."/>
            <person name="Mascher T."/>
            <person name="Medema M.H."/>
            <person name="Devos D.P."/>
            <person name="Kaster A.-K."/>
            <person name="Ovreas L."/>
            <person name="Rohde M."/>
            <person name="Galperin M.Y."/>
            <person name="Jogler C."/>
        </authorList>
    </citation>
    <scope>NUCLEOTIDE SEQUENCE [LARGE SCALE GENOMIC DNA]</scope>
    <source>
        <strain evidence="3 4">Pla85_3_4</strain>
    </source>
</reference>